<name>A0ABP8DHM8_9ACTN</name>
<evidence type="ECO:0000313" key="9">
    <source>
        <dbReference type="Proteomes" id="UP001500620"/>
    </source>
</evidence>
<keyword evidence="3 5" id="KW-0378">Hydrolase</keyword>
<dbReference type="Gene3D" id="3.20.20.70">
    <property type="entry name" value="Aldolase class I"/>
    <property type="match status" value="1"/>
</dbReference>
<gene>
    <name evidence="8" type="ORF">GCM10022255_068530</name>
</gene>
<dbReference type="InterPro" id="IPR031704">
    <property type="entry name" value="Glyco_hydro_36_N"/>
</dbReference>
<dbReference type="Proteomes" id="UP001500620">
    <property type="component" value="Unassembled WGS sequence"/>
</dbReference>
<reference evidence="9" key="1">
    <citation type="journal article" date="2019" name="Int. J. Syst. Evol. Microbiol.">
        <title>The Global Catalogue of Microorganisms (GCM) 10K type strain sequencing project: providing services to taxonomists for standard genome sequencing and annotation.</title>
        <authorList>
            <consortium name="The Broad Institute Genomics Platform"/>
            <consortium name="The Broad Institute Genome Sequencing Center for Infectious Disease"/>
            <person name="Wu L."/>
            <person name="Ma J."/>
        </authorList>
    </citation>
    <scope>NUCLEOTIDE SEQUENCE [LARGE SCALE GENOMIC DNA]</scope>
    <source>
        <strain evidence="9">JCM 17441</strain>
    </source>
</reference>
<dbReference type="Gene3D" id="2.60.40.1180">
    <property type="entry name" value="Golgi alpha-mannosidase II"/>
    <property type="match status" value="1"/>
</dbReference>
<feature type="domain" description="Glycosyl hydrolase family 36 C-terminal" evidence="6">
    <location>
        <begin position="642"/>
        <end position="711"/>
    </location>
</feature>
<evidence type="ECO:0000256" key="5">
    <source>
        <dbReference type="PIRNR" id="PIRNR005536"/>
    </source>
</evidence>
<evidence type="ECO:0000256" key="2">
    <source>
        <dbReference type="ARBA" id="ARBA00012755"/>
    </source>
</evidence>
<dbReference type="InterPro" id="IPR017853">
    <property type="entry name" value="GH"/>
</dbReference>
<dbReference type="Pfam" id="PF16874">
    <property type="entry name" value="Glyco_hydro_36C"/>
    <property type="match status" value="1"/>
</dbReference>
<evidence type="ECO:0000256" key="1">
    <source>
        <dbReference type="ARBA" id="ARBA00001255"/>
    </source>
</evidence>
<protein>
    <recommendedName>
        <fullName evidence="2 5">Alpha-galactosidase</fullName>
        <ecNumber evidence="2 5">3.2.1.22</ecNumber>
    </recommendedName>
</protein>
<comment type="catalytic activity">
    <reaction evidence="1 5">
        <text>Hydrolysis of terminal, non-reducing alpha-D-galactose residues in alpha-D-galactosides, including galactose oligosaccharides, galactomannans and galactolipids.</text>
        <dbReference type="EC" id="3.2.1.22"/>
    </reaction>
</comment>
<keyword evidence="9" id="KW-1185">Reference proteome</keyword>
<dbReference type="PROSITE" id="PS00512">
    <property type="entry name" value="ALPHA_GALACTOSIDASE"/>
    <property type="match status" value="1"/>
</dbReference>
<dbReference type="PIRSF" id="PIRSF005536">
    <property type="entry name" value="Agal"/>
    <property type="match status" value="1"/>
</dbReference>
<dbReference type="PANTHER" id="PTHR43053">
    <property type="entry name" value="GLYCOSIDASE FAMILY 31"/>
    <property type="match status" value="1"/>
</dbReference>
<dbReference type="PANTHER" id="PTHR43053:SF3">
    <property type="entry name" value="ALPHA-GALACTOSIDASE C-RELATED"/>
    <property type="match status" value="1"/>
</dbReference>
<evidence type="ECO:0000259" key="6">
    <source>
        <dbReference type="Pfam" id="PF16874"/>
    </source>
</evidence>
<evidence type="ECO:0000256" key="3">
    <source>
        <dbReference type="ARBA" id="ARBA00022801"/>
    </source>
</evidence>
<dbReference type="InterPro" id="IPR013785">
    <property type="entry name" value="Aldolase_TIM"/>
</dbReference>
<dbReference type="RefSeq" id="WP_345133288.1">
    <property type="nucleotide sequence ID" value="NZ_BAABAT010000023.1"/>
</dbReference>
<dbReference type="EMBL" id="BAABAT010000023">
    <property type="protein sequence ID" value="GAA4256283.1"/>
    <property type="molecule type" value="Genomic_DNA"/>
</dbReference>
<dbReference type="InterPro" id="IPR038417">
    <property type="entry name" value="Alpga-gal_N_sf"/>
</dbReference>
<dbReference type="InterPro" id="IPR031705">
    <property type="entry name" value="Glyco_hydro_36_C"/>
</dbReference>
<dbReference type="InterPro" id="IPR050985">
    <property type="entry name" value="Alpha-glycosidase_related"/>
</dbReference>
<dbReference type="EC" id="3.2.1.22" evidence="2 5"/>
<sequence>MTAPARPATATPSPITGGLAEGVWCLSTPNSSYVLAVAADGRLVQLHWGARLSPGDGPRLGEAAAVPPYQLPLESQEPLPVDGGLRWGPPSLQIAFPGGVRSLELKLVDDVVAAEPGAHRLDLVLADTHFPLQVVLHHRVREDSDVIERWVTLRHTADSGEPLRIIRADSGNWLIPQLGDYRYSVVSGGYYAEGQLRRGRLPDGEYRLTSRTGITAHHANPWMMIDDGTATEAHGPVWSVALAWSGSWRLTAHRQFQGRAAVSAGFGHDGLSWPLDPGAELTTPPILGLYTDGGFGAASRGWHQHARTHVLPHPGEDRPVLYNSWEAVEFDVDETAQLDLARRAADLGVELFVIDDGWFSTRTSDRSGLGDWWPNPGRFPNGLAAVARHVHQLGMRFGVWVEPEMVNPDSELYRAHPDWVLHFPHRRRDELRRQLVLNFARADVRAWALDWLDRLVTDNHVDHLKWDMNRGFSQAGWPERGDAQDWLWIDHTRGVYQVIDQLRARHPALRIESCAGGGGRVDYGILARTDQVWPSDNTDAYQRQSIQHGLSQLYPAIVMSAWVTDKPYSHDEQRNQYAYHVAMAGVLGIGGNLNAWTDGRHEQARRNIGLYKQIRAIVQHGAQHRLGDPPGAGLTAIQYLLGDETVVFVYRPRAEVTPDPDTLPLAGLDPDATYTDPDTGTVASGRTLMSAGLPVCSRLPAGDWASAVIRLNRTG</sequence>
<evidence type="ECO:0000313" key="8">
    <source>
        <dbReference type="EMBL" id="GAA4256283.1"/>
    </source>
</evidence>
<organism evidence="8 9">
    <name type="scientific">Dactylosporangium darangshiense</name>
    <dbReference type="NCBI Taxonomy" id="579108"/>
    <lineage>
        <taxon>Bacteria</taxon>
        <taxon>Bacillati</taxon>
        <taxon>Actinomycetota</taxon>
        <taxon>Actinomycetes</taxon>
        <taxon>Micromonosporales</taxon>
        <taxon>Micromonosporaceae</taxon>
        <taxon>Dactylosporangium</taxon>
    </lineage>
</organism>
<accession>A0ABP8DHM8</accession>
<proteinExistence type="inferred from homology"/>
<dbReference type="PRINTS" id="PR00743">
    <property type="entry name" value="GLHYDRLASE36"/>
</dbReference>
<dbReference type="Pfam" id="PF02065">
    <property type="entry name" value="Melibiase"/>
    <property type="match status" value="1"/>
</dbReference>
<dbReference type="CDD" id="cd14791">
    <property type="entry name" value="GH36"/>
    <property type="match status" value="1"/>
</dbReference>
<evidence type="ECO:0000259" key="7">
    <source>
        <dbReference type="Pfam" id="PF16875"/>
    </source>
</evidence>
<dbReference type="InterPro" id="IPR000111">
    <property type="entry name" value="Glyco_hydro_27/36_CS"/>
</dbReference>
<dbReference type="InterPro" id="IPR002252">
    <property type="entry name" value="Glyco_hydro_36"/>
</dbReference>
<feature type="domain" description="Glycosyl hydrolase family 36 N-terminal" evidence="7">
    <location>
        <begin position="41"/>
        <end position="275"/>
    </location>
</feature>
<evidence type="ECO:0000256" key="4">
    <source>
        <dbReference type="ARBA" id="ARBA00023295"/>
    </source>
</evidence>
<dbReference type="Gene3D" id="2.70.98.60">
    <property type="entry name" value="alpha-galactosidase from lactobacil brevis"/>
    <property type="match status" value="1"/>
</dbReference>
<comment type="caution">
    <text evidence="8">The sequence shown here is derived from an EMBL/GenBank/DDBJ whole genome shotgun (WGS) entry which is preliminary data.</text>
</comment>
<dbReference type="SUPFAM" id="SSF51445">
    <property type="entry name" value="(Trans)glycosidases"/>
    <property type="match status" value="1"/>
</dbReference>
<keyword evidence="4 5" id="KW-0326">Glycosidase</keyword>
<comment type="similarity">
    <text evidence="5">Belongs to the glycosyl hydrolase.</text>
</comment>
<dbReference type="Pfam" id="PF16875">
    <property type="entry name" value="Glyco_hydro_36N"/>
    <property type="match status" value="1"/>
</dbReference>
<dbReference type="InterPro" id="IPR013780">
    <property type="entry name" value="Glyco_hydro_b"/>
</dbReference>